<dbReference type="Pfam" id="PF00067">
    <property type="entry name" value="p450"/>
    <property type="match status" value="2"/>
</dbReference>
<dbReference type="OrthoDB" id="2789670at2759"/>
<evidence type="ECO:0000256" key="2">
    <source>
        <dbReference type="ARBA" id="ARBA00010617"/>
    </source>
</evidence>
<dbReference type="Proteomes" id="UP000594638">
    <property type="component" value="Unassembled WGS sequence"/>
</dbReference>
<dbReference type="Gramene" id="OE9A099928T1">
    <property type="protein sequence ID" value="OE9A099928C1"/>
    <property type="gene ID" value="OE9A099928"/>
</dbReference>
<dbReference type="InterPro" id="IPR036396">
    <property type="entry name" value="Cyt_P450_sf"/>
</dbReference>
<evidence type="ECO:0000313" key="9">
    <source>
        <dbReference type="EMBL" id="CAA2989278.1"/>
    </source>
</evidence>
<keyword evidence="5" id="KW-0560">Oxidoreductase</keyword>
<keyword evidence="4" id="KW-0479">Metal-binding</keyword>
<evidence type="ECO:0000256" key="8">
    <source>
        <dbReference type="SAM" id="SignalP"/>
    </source>
</evidence>
<feature type="signal peptide" evidence="8">
    <location>
        <begin position="1"/>
        <end position="21"/>
    </location>
</feature>
<accession>A0A8S0SAP1</accession>
<comment type="cofactor">
    <cofactor evidence="1">
        <name>heme</name>
        <dbReference type="ChEBI" id="CHEBI:30413"/>
    </cofactor>
</comment>
<dbReference type="GO" id="GO:0005506">
    <property type="term" value="F:iron ion binding"/>
    <property type="evidence" value="ECO:0007669"/>
    <property type="project" value="InterPro"/>
</dbReference>
<keyword evidence="7" id="KW-0503">Monooxygenase</keyword>
<dbReference type="Gene3D" id="1.10.630.10">
    <property type="entry name" value="Cytochrome P450"/>
    <property type="match status" value="2"/>
</dbReference>
<dbReference type="GO" id="GO:0016705">
    <property type="term" value="F:oxidoreductase activity, acting on paired donors, with incorporation or reduction of molecular oxygen"/>
    <property type="evidence" value="ECO:0007669"/>
    <property type="project" value="InterPro"/>
</dbReference>
<dbReference type="InterPro" id="IPR001128">
    <property type="entry name" value="Cyt_P450"/>
</dbReference>
<evidence type="ECO:0000313" key="10">
    <source>
        <dbReference type="Proteomes" id="UP000594638"/>
    </source>
</evidence>
<comment type="caution">
    <text evidence="9">The sequence shown here is derived from an EMBL/GenBank/DDBJ whole genome shotgun (WGS) entry which is preliminary data.</text>
</comment>
<evidence type="ECO:0000256" key="7">
    <source>
        <dbReference type="ARBA" id="ARBA00023033"/>
    </source>
</evidence>
<evidence type="ECO:0000256" key="1">
    <source>
        <dbReference type="ARBA" id="ARBA00001971"/>
    </source>
</evidence>
<sequence length="361" mass="40430">MSSFLLSCMLFFVTINGKILSQSKKPPLPPSPFSWPIVGNLPKVYANKPVFKWVDGVMEKLKTNIVCIRLGRVHVIVVVSPELSREFLHKHDSLFMSRSITMATEYASQGFLTTGLSPWGEQWKKMKRIVNQELFSPTRLLWLLNKRNKETDNLVYYIFKRCNNPDGSVINLSLPIKHYGPNVIRKMTFSRRFFGEGGENGGPDGPAAGAEWALAEMINQPEILQKTVEEIDRVEGKDRWIQESDAASSRSVQFAAPVINRHGSGFVSKGSHVLLSRIGLGRNPETWEEPLKYNPERHLGGNVSKVDLSEPNLRFSTFSTGKHACTGQSVGALLTIMALGNLIQGFTWSLPTNKEKIDLST</sequence>
<dbReference type="GO" id="GO:0004497">
    <property type="term" value="F:monooxygenase activity"/>
    <property type="evidence" value="ECO:0007669"/>
    <property type="project" value="UniProtKB-KW"/>
</dbReference>
<evidence type="ECO:0000256" key="3">
    <source>
        <dbReference type="ARBA" id="ARBA00022617"/>
    </source>
</evidence>
<protein>
    <submittedName>
        <fullName evidence="9">Phenylalanine N-monooxygenase</fullName>
    </submittedName>
</protein>
<dbReference type="GO" id="GO:0020037">
    <property type="term" value="F:heme binding"/>
    <property type="evidence" value="ECO:0007669"/>
    <property type="project" value="InterPro"/>
</dbReference>
<keyword evidence="8" id="KW-0732">Signal</keyword>
<dbReference type="SUPFAM" id="SSF48264">
    <property type="entry name" value="Cytochrome P450"/>
    <property type="match status" value="1"/>
</dbReference>
<feature type="chain" id="PRO_5035811306" evidence="8">
    <location>
        <begin position="22"/>
        <end position="361"/>
    </location>
</feature>
<keyword evidence="6" id="KW-0408">Iron</keyword>
<dbReference type="AlphaFoldDB" id="A0A8S0SAP1"/>
<organism evidence="9 10">
    <name type="scientific">Olea europaea subsp. europaea</name>
    <dbReference type="NCBI Taxonomy" id="158383"/>
    <lineage>
        <taxon>Eukaryota</taxon>
        <taxon>Viridiplantae</taxon>
        <taxon>Streptophyta</taxon>
        <taxon>Embryophyta</taxon>
        <taxon>Tracheophyta</taxon>
        <taxon>Spermatophyta</taxon>
        <taxon>Magnoliopsida</taxon>
        <taxon>eudicotyledons</taxon>
        <taxon>Gunneridae</taxon>
        <taxon>Pentapetalae</taxon>
        <taxon>asterids</taxon>
        <taxon>lamiids</taxon>
        <taxon>Lamiales</taxon>
        <taxon>Oleaceae</taxon>
        <taxon>Oleeae</taxon>
        <taxon>Olea</taxon>
    </lineage>
</organism>
<dbReference type="EMBL" id="CACTIH010004078">
    <property type="protein sequence ID" value="CAA2989278.1"/>
    <property type="molecule type" value="Genomic_DNA"/>
</dbReference>
<dbReference type="PANTHER" id="PTHR47944:SF4">
    <property type="entry name" value="OS09G0441700 PROTEIN"/>
    <property type="match status" value="1"/>
</dbReference>
<proteinExistence type="inferred from homology"/>
<dbReference type="PANTHER" id="PTHR47944">
    <property type="entry name" value="CYTOCHROME P450 98A9"/>
    <property type="match status" value="1"/>
</dbReference>
<evidence type="ECO:0000256" key="6">
    <source>
        <dbReference type="ARBA" id="ARBA00023004"/>
    </source>
</evidence>
<gene>
    <name evidence="9" type="ORF">OLEA9_A099928</name>
</gene>
<keyword evidence="3" id="KW-0349">Heme</keyword>
<reference evidence="9 10" key="1">
    <citation type="submission" date="2019-12" db="EMBL/GenBank/DDBJ databases">
        <authorList>
            <person name="Alioto T."/>
            <person name="Alioto T."/>
            <person name="Gomez Garrido J."/>
        </authorList>
    </citation>
    <scope>NUCLEOTIDE SEQUENCE [LARGE SCALE GENOMIC DNA]</scope>
</reference>
<name>A0A8S0SAP1_OLEEU</name>
<comment type="similarity">
    <text evidence="2">Belongs to the cytochrome P450 family.</text>
</comment>
<evidence type="ECO:0000256" key="5">
    <source>
        <dbReference type="ARBA" id="ARBA00023002"/>
    </source>
</evidence>
<keyword evidence="10" id="KW-1185">Reference proteome</keyword>
<evidence type="ECO:0000256" key="4">
    <source>
        <dbReference type="ARBA" id="ARBA00022723"/>
    </source>
</evidence>